<sequence>MGLSISTPQKVFKKVEKACAEALLNPSLNNLLAKVHATRISPPRAKPKVPEEEENHEETLKRVRKANKRACKLINNKRARANASCKNPVTPNKFFKYEDFVYKMQDNVYLYSLGLRYCAPKIKEKDIRFALHSPNLPNLHLIKRCFGRLKGFLEDYKVKSALK</sequence>
<reference evidence="1" key="1">
    <citation type="journal article" date="2020" name="Stud. Mycol.">
        <title>101 Dothideomycetes genomes: a test case for predicting lifestyles and emergence of pathogens.</title>
        <authorList>
            <person name="Haridas S."/>
            <person name="Albert R."/>
            <person name="Binder M."/>
            <person name="Bloem J."/>
            <person name="Labutti K."/>
            <person name="Salamov A."/>
            <person name="Andreopoulos B."/>
            <person name="Baker S."/>
            <person name="Barry K."/>
            <person name="Bills G."/>
            <person name="Bluhm B."/>
            <person name="Cannon C."/>
            <person name="Castanera R."/>
            <person name="Culley D."/>
            <person name="Daum C."/>
            <person name="Ezra D."/>
            <person name="Gonzalez J."/>
            <person name="Henrissat B."/>
            <person name="Kuo A."/>
            <person name="Liang C."/>
            <person name="Lipzen A."/>
            <person name="Lutzoni F."/>
            <person name="Magnuson J."/>
            <person name="Mondo S."/>
            <person name="Nolan M."/>
            <person name="Ohm R."/>
            <person name="Pangilinan J."/>
            <person name="Park H.-J."/>
            <person name="Ramirez L."/>
            <person name="Alfaro M."/>
            <person name="Sun H."/>
            <person name="Tritt A."/>
            <person name="Yoshinaga Y."/>
            <person name="Zwiers L.-H."/>
            <person name="Turgeon B."/>
            <person name="Goodwin S."/>
            <person name="Spatafora J."/>
            <person name="Crous P."/>
            <person name="Grigoriev I."/>
        </authorList>
    </citation>
    <scope>NUCLEOTIDE SEQUENCE</scope>
    <source>
        <strain evidence="1">CBS 107.79</strain>
    </source>
</reference>
<dbReference type="AlphaFoldDB" id="A0A6A5V239"/>
<proteinExistence type="predicted"/>
<accession>A0A6A5V239</accession>
<gene>
    <name evidence="1" type="ORF">BU23DRAFT_556179</name>
</gene>
<name>A0A6A5V239_9PLEO</name>
<keyword evidence="2" id="KW-1185">Reference proteome</keyword>
<organism evidence="1 2">
    <name type="scientific">Bimuria novae-zelandiae CBS 107.79</name>
    <dbReference type="NCBI Taxonomy" id="1447943"/>
    <lineage>
        <taxon>Eukaryota</taxon>
        <taxon>Fungi</taxon>
        <taxon>Dikarya</taxon>
        <taxon>Ascomycota</taxon>
        <taxon>Pezizomycotina</taxon>
        <taxon>Dothideomycetes</taxon>
        <taxon>Pleosporomycetidae</taxon>
        <taxon>Pleosporales</taxon>
        <taxon>Massarineae</taxon>
        <taxon>Didymosphaeriaceae</taxon>
        <taxon>Bimuria</taxon>
    </lineage>
</organism>
<dbReference type="EMBL" id="ML976695">
    <property type="protein sequence ID" value="KAF1971165.1"/>
    <property type="molecule type" value="Genomic_DNA"/>
</dbReference>
<dbReference type="OrthoDB" id="5410741at2759"/>
<protein>
    <submittedName>
        <fullName evidence="1">Uncharacterized protein</fullName>
    </submittedName>
</protein>
<dbReference type="Proteomes" id="UP000800036">
    <property type="component" value="Unassembled WGS sequence"/>
</dbReference>
<evidence type="ECO:0000313" key="1">
    <source>
        <dbReference type="EMBL" id="KAF1971165.1"/>
    </source>
</evidence>
<evidence type="ECO:0000313" key="2">
    <source>
        <dbReference type="Proteomes" id="UP000800036"/>
    </source>
</evidence>